<dbReference type="AlphaFoldDB" id="A0A177WHL6"/>
<dbReference type="Gene3D" id="3.20.20.140">
    <property type="entry name" value="Metal-dependent hydrolases"/>
    <property type="match status" value="1"/>
</dbReference>
<dbReference type="Proteomes" id="UP000077115">
    <property type="component" value="Unassembled WGS sequence"/>
</dbReference>
<protein>
    <submittedName>
        <fullName evidence="4">Uncharacterized protein</fullName>
    </submittedName>
</protein>
<reference evidence="4 5" key="2">
    <citation type="submission" date="2016-05" db="EMBL/GenBank/DDBJ databases">
        <title>Lineage-specific infection strategies underlie the spectrum of fungal disease in amphibians.</title>
        <authorList>
            <person name="Cuomo C.A."/>
            <person name="Farrer R.A."/>
            <person name="James T."/>
            <person name="Longcore J."/>
            <person name="Birren B."/>
        </authorList>
    </citation>
    <scope>NUCLEOTIDE SEQUENCE [LARGE SCALE GENOMIC DNA]</scope>
    <source>
        <strain evidence="4 5">JEL423</strain>
    </source>
</reference>
<keyword evidence="3" id="KW-0819">tRNA processing</keyword>
<dbReference type="PANTHER" id="PTHR13031:SF0">
    <property type="entry name" value="RIBONUCLEASE P PROTEIN SUBUNIT P30"/>
    <property type="match status" value="1"/>
</dbReference>
<dbReference type="GO" id="GO:0005655">
    <property type="term" value="C:nucleolar ribonuclease P complex"/>
    <property type="evidence" value="ECO:0007669"/>
    <property type="project" value="TreeGrafter"/>
</dbReference>
<dbReference type="Pfam" id="PF01876">
    <property type="entry name" value="RNase_P_p30"/>
    <property type="match status" value="1"/>
</dbReference>
<dbReference type="InterPro" id="IPR002738">
    <property type="entry name" value="RNase_P_p30"/>
</dbReference>
<gene>
    <name evidence="4" type="ORF">BDEG_23398</name>
</gene>
<evidence type="ECO:0000256" key="3">
    <source>
        <dbReference type="ARBA" id="ARBA00022694"/>
    </source>
</evidence>
<dbReference type="InterPro" id="IPR016195">
    <property type="entry name" value="Pol/histidinol_Pase-like"/>
</dbReference>
<dbReference type="OrthoDB" id="17948at2759"/>
<dbReference type="SUPFAM" id="SSF89550">
    <property type="entry name" value="PHP domain-like"/>
    <property type="match status" value="1"/>
</dbReference>
<dbReference type="VEuPathDB" id="FungiDB:BDEG_23398"/>
<comment type="similarity">
    <text evidence="2">Belongs to the eukaryotic/archaeal RNase P protein component 3 family.</text>
</comment>
<reference evidence="4 5" key="1">
    <citation type="submission" date="2006-10" db="EMBL/GenBank/DDBJ databases">
        <title>The Genome Sequence of Batrachochytrium dendrobatidis JEL423.</title>
        <authorList>
            <consortium name="The Broad Institute Genome Sequencing Platform"/>
            <person name="Birren B."/>
            <person name="Lander E."/>
            <person name="Galagan J."/>
            <person name="Cuomo C."/>
            <person name="Devon K."/>
            <person name="Jaffe D."/>
            <person name="Butler J."/>
            <person name="Alvarez P."/>
            <person name="Gnerre S."/>
            <person name="Grabherr M."/>
            <person name="Kleber M."/>
            <person name="Mauceli E."/>
            <person name="Brockman W."/>
            <person name="Young S."/>
            <person name="LaButti K."/>
            <person name="Sykes S."/>
            <person name="DeCaprio D."/>
            <person name="Crawford M."/>
            <person name="Koehrsen M."/>
            <person name="Engels R."/>
            <person name="Montgomery P."/>
            <person name="Pearson M."/>
            <person name="Howarth C."/>
            <person name="Larson L."/>
            <person name="White J."/>
            <person name="O'Leary S."/>
            <person name="Kodira C."/>
            <person name="Zeng Q."/>
            <person name="Yandava C."/>
            <person name="Alvarado L."/>
            <person name="Longcore J."/>
            <person name="James T."/>
        </authorList>
    </citation>
    <scope>NUCLEOTIDE SEQUENCE [LARGE SCALE GENOMIC DNA]</scope>
    <source>
        <strain evidence="4 5">JEL423</strain>
    </source>
</reference>
<evidence type="ECO:0000313" key="5">
    <source>
        <dbReference type="Proteomes" id="UP000077115"/>
    </source>
</evidence>
<organism evidence="4 5">
    <name type="scientific">Batrachochytrium dendrobatidis (strain JEL423)</name>
    <dbReference type="NCBI Taxonomy" id="403673"/>
    <lineage>
        <taxon>Eukaryota</taxon>
        <taxon>Fungi</taxon>
        <taxon>Fungi incertae sedis</taxon>
        <taxon>Chytridiomycota</taxon>
        <taxon>Chytridiomycota incertae sedis</taxon>
        <taxon>Chytridiomycetes</taxon>
        <taxon>Rhizophydiales</taxon>
        <taxon>Rhizophydiales incertae sedis</taxon>
        <taxon>Batrachochytrium</taxon>
    </lineage>
</organism>
<evidence type="ECO:0000256" key="1">
    <source>
        <dbReference type="ARBA" id="ARBA00004123"/>
    </source>
</evidence>
<name>A0A177WHL6_BATDL</name>
<comment type="subcellular location">
    <subcellularLocation>
        <location evidence="1">Nucleus</location>
    </subcellularLocation>
</comment>
<dbReference type="GO" id="GO:0008033">
    <property type="term" value="P:tRNA processing"/>
    <property type="evidence" value="ECO:0007669"/>
    <property type="project" value="UniProtKB-KW"/>
</dbReference>
<accession>A0A177WHL6</accession>
<dbReference type="STRING" id="403673.A0A177WHL6"/>
<dbReference type="eggNOG" id="KOG2363">
    <property type="taxonomic scope" value="Eukaryota"/>
</dbReference>
<evidence type="ECO:0000313" key="4">
    <source>
        <dbReference type="EMBL" id="OAJ39563.1"/>
    </source>
</evidence>
<dbReference type="EMBL" id="DS022303">
    <property type="protein sequence ID" value="OAJ39563.1"/>
    <property type="molecule type" value="Genomic_DNA"/>
</dbReference>
<dbReference type="GO" id="GO:0003723">
    <property type="term" value="F:RNA binding"/>
    <property type="evidence" value="ECO:0007669"/>
    <property type="project" value="TreeGrafter"/>
</dbReference>
<evidence type="ECO:0000256" key="2">
    <source>
        <dbReference type="ARBA" id="ARBA00007331"/>
    </source>
</evidence>
<sequence length="301" mass="33250">MFDLNIPESSLTADWGSESVLGMLVRLGYRGVAISVTCSENLAKLKPCSIDKEKCAALVRTVANPSTIVRVSPPLLAQTLPHSIASKTFDIFTRLSISLDNPSHNYSITHGNNILKSYDIISVQPTSEKLFQSACQNLDVDIISLDMGTRLPFFLRHPTVNSAIQRGIMFEICYSQGIRDQTARANLIANAAALVRITKGKHVILSSEARHAFELRAPADVINLASLFSLNPVNAKTALTVNVRSVLVHAATRKDTFRGVMSMEIIDQSGEPERDEESETAGQKWKMAQSKRVRVYFLCRF</sequence>
<dbReference type="PANTHER" id="PTHR13031">
    <property type="entry name" value="RIBONUCLEASE P SUBUNIT P30"/>
    <property type="match status" value="1"/>
</dbReference>
<proteinExistence type="inferred from homology"/>